<keyword evidence="5" id="KW-0049">Antioxidant</keyword>
<dbReference type="GO" id="GO:0034599">
    <property type="term" value="P:cellular response to oxidative stress"/>
    <property type="evidence" value="ECO:0007669"/>
    <property type="project" value="TreeGrafter"/>
</dbReference>
<dbReference type="Gene3D" id="3.40.30.10">
    <property type="entry name" value="Glutaredoxin"/>
    <property type="match status" value="1"/>
</dbReference>
<comment type="subunit">
    <text evidence="2">Monomer.</text>
</comment>
<dbReference type="InterPro" id="IPR050924">
    <property type="entry name" value="Peroxiredoxin_BCP/PrxQ"/>
</dbReference>
<evidence type="ECO:0000256" key="12">
    <source>
        <dbReference type="ARBA" id="ARBA00049091"/>
    </source>
</evidence>
<dbReference type="Pfam" id="PF00578">
    <property type="entry name" value="AhpC-TSA"/>
    <property type="match status" value="1"/>
</dbReference>
<name>A0A318LI44_9PSEU</name>
<evidence type="ECO:0000256" key="3">
    <source>
        <dbReference type="ARBA" id="ARBA00013017"/>
    </source>
</evidence>
<dbReference type="EMBL" id="MASU01000008">
    <property type="protein sequence ID" value="PXY29670.1"/>
    <property type="molecule type" value="Genomic_DNA"/>
</dbReference>
<proteinExistence type="inferred from homology"/>
<accession>A0A318LI44</accession>
<evidence type="ECO:0000256" key="7">
    <source>
        <dbReference type="ARBA" id="ARBA00023157"/>
    </source>
</evidence>
<dbReference type="PROSITE" id="PS51352">
    <property type="entry name" value="THIOREDOXIN_2"/>
    <property type="match status" value="1"/>
</dbReference>
<evidence type="ECO:0000256" key="2">
    <source>
        <dbReference type="ARBA" id="ARBA00011245"/>
    </source>
</evidence>
<gene>
    <name evidence="15" type="ORF">BA062_21040</name>
</gene>
<dbReference type="GO" id="GO:0008379">
    <property type="term" value="F:thioredoxin peroxidase activity"/>
    <property type="evidence" value="ECO:0007669"/>
    <property type="project" value="TreeGrafter"/>
</dbReference>
<dbReference type="RefSeq" id="WP_110339431.1">
    <property type="nucleotide sequence ID" value="NZ_MASU01000008.1"/>
</dbReference>
<dbReference type="SUPFAM" id="SSF52833">
    <property type="entry name" value="Thioredoxin-like"/>
    <property type="match status" value="1"/>
</dbReference>
<keyword evidence="6" id="KW-0560">Oxidoreductase</keyword>
<dbReference type="GO" id="GO:0045454">
    <property type="term" value="P:cell redox homeostasis"/>
    <property type="evidence" value="ECO:0007669"/>
    <property type="project" value="TreeGrafter"/>
</dbReference>
<comment type="function">
    <text evidence="1">Thiol-specific peroxidase that catalyzes the reduction of hydrogen peroxide and organic hydroperoxides to water and alcohols, respectively. Plays a role in cell protection against oxidative stress by detoxifying peroxides and as sensor of hydrogen peroxide-mediated signaling events.</text>
</comment>
<dbReference type="PANTHER" id="PTHR42801:SF8">
    <property type="entry name" value="PEROXIREDOXIN RV1608C-RELATED"/>
    <property type="match status" value="1"/>
</dbReference>
<dbReference type="PIRSF" id="PIRSF000239">
    <property type="entry name" value="AHPC"/>
    <property type="match status" value="1"/>
</dbReference>
<dbReference type="Proteomes" id="UP000247892">
    <property type="component" value="Unassembled WGS sequence"/>
</dbReference>
<keyword evidence="16" id="KW-1185">Reference proteome</keyword>
<evidence type="ECO:0000256" key="13">
    <source>
        <dbReference type="PIRSR" id="PIRSR000239-1"/>
    </source>
</evidence>
<evidence type="ECO:0000313" key="16">
    <source>
        <dbReference type="Proteomes" id="UP000247892"/>
    </source>
</evidence>
<dbReference type="CDD" id="cd03017">
    <property type="entry name" value="PRX_BCP"/>
    <property type="match status" value="1"/>
</dbReference>
<evidence type="ECO:0000256" key="11">
    <source>
        <dbReference type="ARBA" id="ARBA00041373"/>
    </source>
</evidence>
<evidence type="ECO:0000256" key="1">
    <source>
        <dbReference type="ARBA" id="ARBA00003330"/>
    </source>
</evidence>
<keyword evidence="4" id="KW-0575">Peroxidase</keyword>
<reference evidence="15 16" key="1">
    <citation type="submission" date="2016-07" db="EMBL/GenBank/DDBJ databases">
        <title>Draft genome sequence of Prauserella sp. YIM 121212, isolated from alkaline soil.</title>
        <authorList>
            <person name="Ruckert C."/>
            <person name="Albersmeier A."/>
            <person name="Jiang C.-L."/>
            <person name="Jiang Y."/>
            <person name="Kalinowski J."/>
            <person name="Schneider O."/>
            <person name="Winkler A."/>
            <person name="Zotchev S.B."/>
        </authorList>
    </citation>
    <scope>NUCLEOTIDE SEQUENCE [LARGE SCALE GENOMIC DNA]</scope>
    <source>
        <strain evidence="15 16">YIM 121212</strain>
    </source>
</reference>
<comment type="caution">
    <text evidence="15">The sequence shown here is derived from an EMBL/GenBank/DDBJ whole genome shotgun (WGS) entry which is preliminary data.</text>
</comment>
<comment type="similarity">
    <text evidence="10">Belongs to the peroxiredoxin family. BCP/PrxQ subfamily.</text>
</comment>
<dbReference type="EC" id="1.11.1.24" evidence="3"/>
<dbReference type="AlphaFoldDB" id="A0A318LI44"/>
<evidence type="ECO:0000313" key="15">
    <source>
        <dbReference type="EMBL" id="PXY29670.1"/>
    </source>
</evidence>
<evidence type="ECO:0000256" key="9">
    <source>
        <dbReference type="ARBA" id="ARBA00032824"/>
    </source>
</evidence>
<dbReference type="InterPro" id="IPR036249">
    <property type="entry name" value="Thioredoxin-like_sf"/>
</dbReference>
<evidence type="ECO:0000256" key="5">
    <source>
        <dbReference type="ARBA" id="ARBA00022862"/>
    </source>
</evidence>
<feature type="domain" description="Thioredoxin" evidence="14">
    <location>
        <begin position="1"/>
        <end position="149"/>
    </location>
</feature>
<sequence length="149" mass="16579">MKQGELAPDFTLPDENGKPRTLSEFLETGPVVLFFYPAAMTPGCTAESCQFRDLAAEFTDAGAHRIGISPDPVDKQLEFTNKHSFDFPLLSDADAAVATRFGVRRKFGPLLTKRHTFVIDTDRRVLAVIKSELRMAVHADKALEVLRSR</sequence>
<dbReference type="InterPro" id="IPR000866">
    <property type="entry name" value="AhpC/TSA"/>
</dbReference>
<keyword evidence="8" id="KW-0676">Redox-active center</keyword>
<dbReference type="PANTHER" id="PTHR42801">
    <property type="entry name" value="THIOREDOXIN-DEPENDENT PEROXIDE REDUCTASE"/>
    <property type="match status" value="1"/>
</dbReference>
<evidence type="ECO:0000259" key="14">
    <source>
        <dbReference type="PROSITE" id="PS51352"/>
    </source>
</evidence>
<dbReference type="InterPro" id="IPR013766">
    <property type="entry name" value="Thioredoxin_domain"/>
</dbReference>
<dbReference type="InterPro" id="IPR024706">
    <property type="entry name" value="Peroxiredoxin_AhpC-typ"/>
</dbReference>
<feature type="active site" description="Cysteine sulfenic acid (-SOH) intermediate; for peroxidase activity" evidence="13">
    <location>
        <position position="44"/>
    </location>
</feature>
<organism evidence="15 16">
    <name type="scientific">Prauserella flavalba</name>
    <dbReference type="NCBI Taxonomy" id="1477506"/>
    <lineage>
        <taxon>Bacteria</taxon>
        <taxon>Bacillati</taxon>
        <taxon>Actinomycetota</taxon>
        <taxon>Actinomycetes</taxon>
        <taxon>Pseudonocardiales</taxon>
        <taxon>Pseudonocardiaceae</taxon>
        <taxon>Prauserella</taxon>
    </lineage>
</organism>
<comment type="catalytic activity">
    <reaction evidence="12">
        <text>a hydroperoxide + [thioredoxin]-dithiol = an alcohol + [thioredoxin]-disulfide + H2O</text>
        <dbReference type="Rhea" id="RHEA:62620"/>
        <dbReference type="Rhea" id="RHEA-COMP:10698"/>
        <dbReference type="Rhea" id="RHEA-COMP:10700"/>
        <dbReference type="ChEBI" id="CHEBI:15377"/>
        <dbReference type="ChEBI" id="CHEBI:29950"/>
        <dbReference type="ChEBI" id="CHEBI:30879"/>
        <dbReference type="ChEBI" id="CHEBI:35924"/>
        <dbReference type="ChEBI" id="CHEBI:50058"/>
        <dbReference type="EC" id="1.11.1.24"/>
    </reaction>
</comment>
<evidence type="ECO:0000256" key="6">
    <source>
        <dbReference type="ARBA" id="ARBA00023002"/>
    </source>
</evidence>
<dbReference type="GO" id="GO:0005737">
    <property type="term" value="C:cytoplasm"/>
    <property type="evidence" value="ECO:0007669"/>
    <property type="project" value="TreeGrafter"/>
</dbReference>
<protein>
    <recommendedName>
        <fullName evidence="3">thioredoxin-dependent peroxiredoxin</fullName>
        <ecNumber evidence="3">1.11.1.24</ecNumber>
    </recommendedName>
    <alternativeName>
        <fullName evidence="11">Bacterioferritin comigratory protein</fullName>
    </alternativeName>
    <alternativeName>
        <fullName evidence="9">Thioredoxin peroxidase</fullName>
    </alternativeName>
</protein>
<dbReference type="FunFam" id="3.40.30.10:FF:000267">
    <property type="entry name" value="Peroxidoxin bcpB"/>
    <property type="match status" value="1"/>
</dbReference>
<evidence type="ECO:0000256" key="4">
    <source>
        <dbReference type="ARBA" id="ARBA00022559"/>
    </source>
</evidence>
<evidence type="ECO:0000256" key="10">
    <source>
        <dbReference type="ARBA" id="ARBA00038489"/>
    </source>
</evidence>
<dbReference type="OrthoDB" id="9812811at2"/>
<keyword evidence="7" id="KW-1015">Disulfide bond</keyword>
<evidence type="ECO:0000256" key="8">
    <source>
        <dbReference type="ARBA" id="ARBA00023284"/>
    </source>
</evidence>